<protein>
    <recommendedName>
        <fullName evidence="7">Endolytic murein transglycosylase</fullName>
        <ecNumber evidence="7">4.2.2.29</ecNumber>
    </recommendedName>
    <alternativeName>
        <fullName evidence="7">Peptidoglycan lytic transglycosylase</fullName>
    </alternativeName>
    <alternativeName>
        <fullName evidence="7">Peptidoglycan polymerization terminase</fullName>
    </alternativeName>
</protein>
<evidence type="ECO:0000256" key="2">
    <source>
        <dbReference type="ARBA" id="ARBA00022692"/>
    </source>
</evidence>
<comment type="function">
    <text evidence="7">Functions as a peptidoglycan terminase that cleaves nascent peptidoglycan strands endolytically to terminate their elongation.</text>
</comment>
<dbReference type="Gene3D" id="3.30.1490.480">
    <property type="entry name" value="Endolytic murein transglycosylase"/>
    <property type="match status" value="1"/>
</dbReference>
<name>A0A2U2RJ77_9MICO</name>
<evidence type="ECO:0000256" key="4">
    <source>
        <dbReference type="ARBA" id="ARBA00023136"/>
    </source>
</evidence>
<dbReference type="GO" id="GO:0008932">
    <property type="term" value="F:lytic endotransglycosylase activity"/>
    <property type="evidence" value="ECO:0007669"/>
    <property type="project" value="UniProtKB-UniRule"/>
</dbReference>
<dbReference type="Pfam" id="PF02618">
    <property type="entry name" value="YceG"/>
    <property type="match status" value="1"/>
</dbReference>
<evidence type="ECO:0000256" key="6">
    <source>
        <dbReference type="ARBA" id="ARBA00023316"/>
    </source>
</evidence>
<dbReference type="EMBL" id="QFKX01000004">
    <property type="protein sequence ID" value="PWH05918.1"/>
    <property type="molecule type" value="Genomic_DNA"/>
</dbReference>
<reference evidence="8 9" key="1">
    <citation type="submission" date="2018-05" db="EMBL/GenBank/DDBJ databases">
        <title>Brachybacterium sp. M1HQ-2T, whole genome shotgun sequence.</title>
        <authorList>
            <person name="Tuo L."/>
        </authorList>
    </citation>
    <scope>NUCLEOTIDE SEQUENCE [LARGE SCALE GENOMIC DNA]</scope>
    <source>
        <strain evidence="8 9">M1HQ-2</strain>
    </source>
</reference>
<sequence>MAGAGLEPERRRRSPLHVLPILLVLIVVGALGVGAVYGYSWLSGHVSIGQAKEEDYTGSGSDKETVVEVSEGDSGSDIAATLVDHDVIKSSPPFVRLFGSTQEASQIQPGSYRLNTKMSSSSALDALMDPSSLTGARVTIPEGMRMKEIFERMSKSTGIPVKDFEKAASHYTDYGIPKNAANSPEGYLWPGRYDIPEDATAGDVLTMMWERMDGQLDELGVKDQDRVKVLTLASITEKEVSDPHDYGMAVRTMENRLEGAGDAHGGSMKLQLDSTVSYVSDSDSVSTTHEQRAKDSPYNTYLHEGLPIGPISNPGRETLEAAVHPPKGEWLYWVTVDTKTGETKFADTYSEHEKYVQEWKDRSAQKTDG</sequence>
<evidence type="ECO:0000256" key="5">
    <source>
        <dbReference type="ARBA" id="ARBA00023239"/>
    </source>
</evidence>
<gene>
    <name evidence="7 8" type="primary">mltG</name>
    <name evidence="8" type="ORF">DEO23_10625</name>
</gene>
<dbReference type="NCBIfam" id="TIGR00247">
    <property type="entry name" value="endolytic transglycosylase MltG"/>
    <property type="match status" value="1"/>
</dbReference>
<feature type="site" description="Important for catalytic activity" evidence="7">
    <location>
        <position position="239"/>
    </location>
</feature>
<keyword evidence="4 7" id="KW-0472">Membrane</keyword>
<evidence type="ECO:0000313" key="8">
    <source>
        <dbReference type="EMBL" id="PWH05918.1"/>
    </source>
</evidence>
<evidence type="ECO:0000313" key="9">
    <source>
        <dbReference type="Proteomes" id="UP000245590"/>
    </source>
</evidence>
<comment type="subcellular location">
    <subcellularLocation>
        <location evidence="7">Cell membrane</location>
        <topology evidence="7">Single-pass membrane protein</topology>
    </subcellularLocation>
</comment>
<dbReference type="GO" id="GO:0005886">
    <property type="term" value="C:plasma membrane"/>
    <property type="evidence" value="ECO:0007669"/>
    <property type="project" value="UniProtKB-SubCell"/>
</dbReference>
<keyword evidence="1 7" id="KW-1003">Cell membrane</keyword>
<dbReference type="PANTHER" id="PTHR30518:SF2">
    <property type="entry name" value="ENDOLYTIC MUREIN TRANSGLYCOSYLASE"/>
    <property type="match status" value="1"/>
</dbReference>
<dbReference type="GO" id="GO:0071555">
    <property type="term" value="P:cell wall organization"/>
    <property type="evidence" value="ECO:0007669"/>
    <property type="project" value="UniProtKB-KW"/>
</dbReference>
<feature type="transmembrane region" description="Helical" evidence="7">
    <location>
        <begin position="21"/>
        <end position="42"/>
    </location>
</feature>
<proteinExistence type="inferred from homology"/>
<comment type="catalytic activity">
    <reaction evidence="7">
        <text>a peptidoglycan chain = a peptidoglycan chain with N-acetyl-1,6-anhydromuramyl-[peptide] at the reducing end + a peptidoglycan chain with N-acetylglucosamine at the non-reducing end.</text>
        <dbReference type="EC" id="4.2.2.29"/>
    </reaction>
</comment>
<keyword evidence="2 7" id="KW-0812">Transmembrane</keyword>
<keyword evidence="9" id="KW-1185">Reference proteome</keyword>
<comment type="similarity">
    <text evidence="7">Belongs to the transglycosylase MltG family.</text>
</comment>
<comment type="caution">
    <text evidence="8">The sequence shown here is derived from an EMBL/GenBank/DDBJ whole genome shotgun (WGS) entry which is preliminary data.</text>
</comment>
<dbReference type="EC" id="4.2.2.29" evidence="7"/>
<dbReference type="GO" id="GO:0009252">
    <property type="term" value="P:peptidoglycan biosynthetic process"/>
    <property type="evidence" value="ECO:0007669"/>
    <property type="project" value="UniProtKB-UniRule"/>
</dbReference>
<evidence type="ECO:0000256" key="3">
    <source>
        <dbReference type="ARBA" id="ARBA00022989"/>
    </source>
</evidence>
<dbReference type="AlphaFoldDB" id="A0A2U2RJ77"/>
<dbReference type="PANTHER" id="PTHR30518">
    <property type="entry name" value="ENDOLYTIC MUREIN TRANSGLYCOSYLASE"/>
    <property type="match status" value="1"/>
</dbReference>
<keyword evidence="6 7" id="KW-0961">Cell wall biogenesis/degradation</keyword>
<accession>A0A2U2RJ77</accession>
<keyword evidence="3 7" id="KW-1133">Transmembrane helix</keyword>
<dbReference type="Proteomes" id="UP000245590">
    <property type="component" value="Unassembled WGS sequence"/>
</dbReference>
<dbReference type="InterPro" id="IPR003770">
    <property type="entry name" value="MLTG-like"/>
</dbReference>
<organism evidence="8 9">
    <name type="scientific">Brachybacterium endophyticum</name>
    <dbReference type="NCBI Taxonomy" id="2182385"/>
    <lineage>
        <taxon>Bacteria</taxon>
        <taxon>Bacillati</taxon>
        <taxon>Actinomycetota</taxon>
        <taxon>Actinomycetes</taxon>
        <taxon>Micrococcales</taxon>
        <taxon>Dermabacteraceae</taxon>
        <taxon>Brachybacterium</taxon>
    </lineage>
</organism>
<evidence type="ECO:0000256" key="1">
    <source>
        <dbReference type="ARBA" id="ARBA00022475"/>
    </source>
</evidence>
<dbReference type="HAMAP" id="MF_02065">
    <property type="entry name" value="MltG"/>
    <property type="match status" value="1"/>
</dbReference>
<evidence type="ECO:0000256" key="7">
    <source>
        <dbReference type="HAMAP-Rule" id="MF_02065"/>
    </source>
</evidence>
<dbReference type="OrthoDB" id="9814591at2"/>
<keyword evidence="5 7" id="KW-0456">Lyase</keyword>